<dbReference type="AlphaFoldDB" id="A0A975INJ4"/>
<reference evidence="2" key="1">
    <citation type="submission" date="2021-03" db="EMBL/GenBank/DDBJ databases">
        <title>Agromyces archimandritus sp. nov., isolated from the cockroach Archimandrita tessellata.</title>
        <authorList>
            <person name="Guzman J."/>
            <person name="Ortuzar M."/>
            <person name="Poehlein A."/>
            <person name="Daniel R."/>
            <person name="Trujillo M."/>
            <person name="Vilcinskas A."/>
        </authorList>
    </citation>
    <scope>NUCLEOTIDE SEQUENCE</scope>
    <source>
        <strain evidence="2">G127AT</strain>
    </source>
</reference>
<dbReference type="EMBL" id="CP071696">
    <property type="protein sequence ID" value="QTX04673.1"/>
    <property type="molecule type" value="Genomic_DNA"/>
</dbReference>
<evidence type="ECO:0000259" key="1">
    <source>
        <dbReference type="SMART" id="SM00418"/>
    </source>
</evidence>
<accession>A0A975INJ4</accession>
<dbReference type="InterPro" id="IPR036390">
    <property type="entry name" value="WH_DNA-bd_sf"/>
</dbReference>
<dbReference type="Gene3D" id="1.10.10.10">
    <property type="entry name" value="Winged helix-like DNA-binding domain superfamily/Winged helix DNA-binding domain"/>
    <property type="match status" value="1"/>
</dbReference>
<organism evidence="2 3">
    <name type="scientific">Agromyces archimandritae</name>
    <dbReference type="NCBI Taxonomy" id="2781962"/>
    <lineage>
        <taxon>Bacteria</taxon>
        <taxon>Bacillati</taxon>
        <taxon>Actinomycetota</taxon>
        <taxon>Actinomycetes</taxon>
        <taxon>Micrococcales</taxon>
        <taxon>Microbacteriaceae</taxon>
        <taxon>Agromyces</taxon>
    </lineage>
</organism>
<feature type="domain" description="HTH arsR-type" evidence="1">
    <location>
        <begin position="20"/>
        <end position="114"/>
    </location>
</feature>
<gene>
    <name evidence="2" type="ORF">G127AT_15740</name>
</gene>
<evidence type="ECO:0000313" key="3">
    <source>
        <dbReference type="Proteomes" id="UP000671914"/>
    </source>
</evidence>
<dbReference type="CDD" id="cd00090">
    <property type="entry name" value="HTH_ARSR"/>
    <property type="match status" value="1"/>
</dbReference>
<dbReference type="RefSeq" id="WP_210898506.1">
    <property type="nucleotide sequence ID" value="NZ_CP071696.1"/>
</dbReference>
<dbReference type="SUPFAM" id="SSF46785">
    <property type="entry name" value="Winged helix' DNA-binding domain"/>
    <property type="match status" value="1"/>
</dbReference>
<dbReference type="KEGG" id="aarc:G127AT_15740"/>
<dbReference type="InterPro" id="IPR001845">
    <property type="entry name" value="HTH_ArsR_DNA-bd_dom"/>
</dbReference>
<protein>
    <submittedName>
        <fullName evidence="2">Helix-turn-helix transcriptional regulator</fullName>
    </submittedName>
</protein>
<keyword evidence="3" id="KW-1185">Reference proteome</keyword>
<proteinExistence type="predicted"/>
<dbReference type="Proteomes" id="UP000671914">
    <property type="component" value="Chromosome"/>
</dbReference>
<name>A0A975INJ4_9MICO</name>
<dbReference type="SMART" id="SM00418">
    <property type="entry name" value="HTH_ARSR"/>
    <property type="match status" value="1"/>
</dbReference>
<dbReference type="GO" id="GO:0003700">
    <property type="term" value="F:DNA-binding transcription factor activity"/>
    <property type="evidence" value="ECO:0007669"/>
    <property type="project" value="InterPro"/>
</dbReference>
<sequence>MEAESRDPQTERSDGIAGIGVVKALAHPVRFDLFNALTDFGPATASGLAERLGESSGSTSYHLRELAKHGLVREVEGRGTARERWWERVPGPLRLASGSRADPVVREVSDELVDRWNEQRAAQLEEFVRRGDEVLEPEWASLATFTTSSLRLTRAEFDALITAYDAWLQEQVAEYRGRDGVPGARPVQIQFNAFPLIDRGAAS</sequence>
<dbReference type="Pfam" id="PF12840">
    <property type="entry name" value="HTH_20"/>
    <property type="match status" value="1"/>
</dbReference>
<dbReference type="InterPro" id="IPR011991">
    <property type="entry name" value="ArsR-like_HTH"/>
</dbReference>
<dbReference type="InterPro" id="IPR036388">
    <property type="entry name" value="WH-like_DNA-bd_sf"/>
</dbReference>
<evidence type="ECO:0000313" key="2">
    <source>
        <dbReference type="EMBL" id="QTX04673.1"/>
    </source>
</evidence>